<reference evidence="1 2" key="1">
    <citation type="journal article" date="2005" name="J. Bacteriol.">
        <title>Insights on evolution of virulence and resistance from the complete genome analysis of an early methicillin-resistant Staphylococcus aureus strain and a biofilm-producing methicillin-resistant Staphylococcus epidermidis strain.</title>
        <authorList>
            <person name="Gill S.R."/>
            <person name="Fouts D.E."/>
            <person name="Archer G.L."/>
            <person name="Mongodin E.F."/>
            <person name="Deboy R.T."/>
            <person name="Ravel J."/>
            <person name="Paulsen I.T."/>
            <person name="Kolonay J.F."/>
            <person name="Brinkac L."/>
            <person name="Beanan M."/>
            <person name="Dodson R.J."/>
            <person name="Daugherty S.C."/>
            <person name="Madupu R."/>
            <person name="Angiuoli S.V."/>
            <person name="Durkin A.S."/>
            <person name="Haft D.H."/>
            <person name="Vamathevan J."/>
            <person name="Khouri H."/>
            <person name="Utterback T."/>
            <person name="Lee C."/>
            <person name="Dimitrov G."/>
            <person name="Jiang L."/>
            <person name="Qin H."/>
            <person name="Weidman J."/>
            <person name="Tran K."/>
            <person name="Kang K."/>
            <person name="Hance I.R."/>
            <person name="Nelson K.E."/>
            <person name="Fraser C.M."/>
        </authorList>
    </citation>
    <scope>NUCLEOTIDE SEQUENCE [LARGE SCALE GENOMIC DNA]</scope>
    <source>
        <strain evidence="2">ATCC 35984 / RP62A</strain>
    </source>
</reference>
<gene>
    <name evidence="1" type="ordered locus">SERP0031</name>
</gene>
<dbReference type="HOGENOM" id="CLU_3405596_0_0_9"/>
<dbReference type="Proteomes" id="UP000000531">
    <property type="component" value="Chromosome"/>
</dbReference>
<protein>
    <submittedName>
        <fullName evidence="1">Uncharacterized protein</fullName>
    </submittedName>
</protein>
<name>Q5HS08_STAEQ</name>
<sequence>MNKYKTIAIVKKQLRHIIYYFDYLFKTRNH</sequence>
<accession>Q5HS08</accession>
<proteinExistence type="predicted"/>
<keyword evidence="2" id="KW-1185">Reference proteome</keyword>
<dbReference type="KEGG" id="ser:SERP0031"/>
<evidence type="ECO:0000313" key="2">
    <source>
        <dbReference type="Proteomes" id="UP000000531"/>
    </source>
</evidence>
<evidence type="ECO:0000313" key="1">
    <source>
        <dbReference type="EMBL" id="AAW53439.1"/>
    </source>
</evidence>
<dbReference type="EMBL" id="CP000029">
    <property type="protein sequence ID" value="AAW53439.1"/>
    <property type="molecule type" value="Genomic_DNA"/>
</dbReference>
<dbReference type="AlphaFoldDB" id="Q5HS08"/>
<organism evidence="1 2">
    <name type="scientific">Staphylococcus epidermidis (strain ATCC 35984 / DSM 28319 / BCRC 17069 / CCUG 31568 / BM 3577 / RP62A)</name>
    <dbReference type="NCBI Taxonomy" id="176279"/>
    <lineage>
        <taxon>Bacteria</taxon>
        <taxon>Bacillati</taxon>
        <taxon>Bacillota</taxon>
        <taxon>Bacilli</taxon>
        <taxon>Bacillales</taxon>
        <taxon>Staphylococcaceae</taxon>
        <taxon>Staphylococcus</taxon>
    </lineage>
</organism>